<dbReference type="EMBL" id="JBHSOH010000006">
    <property type="protein sequence ID" value="MFC5848273.1"/>
    <property type="molecule type" value="Genomic_DNA"/>
</dbReference>
<dbReference type="Proteomes" id="UP001595979">
    <property type="component" value="Unassembled WGS sequence"/>
</dbReference>
<feature type="compositionally biased region" description="Basic and acidic residues" evidence="4">
    <location>
        <begin position="227"/>
        <end position="238"/>
    </location>
</feature>
<evidence type="ECO:0000259" key="5">
    <source>
        <dbReference type="PROSITE" id="PS50106"/>
    </source>
</evidence>
<dbReference type="GO" id="GO:0008233">
    <property type="term" value="F:peptidase activity"/>
    <property type="evidence" value="ECO:0007669"/>
    <property type="project" value="UniProtKB-KW"/>
</dbReference>
<evidence type="ECO:0000256" key="4">
    <source>
        <dbReference type="SAM" id="MobiDB-lite"/>
    </source>
</evidence>
<gene>
    <name evidence="6" type="ORF">ACFPQ6_08105</name>
</gene>
<dbReference type="SMART" id="SM00228">
    <property type="entry name" value="PDZ"/>
    <property type="match status" value="1"/>
</dbReference>
<reference evidence="7" key="1">
    <citation type="journal article" date="2019" name="Int. J. Syst. Evol. Microbiol.">
        <title>The Global Catalogue of Microorganisms (GCM) 10K type strain sequencing project: providing services to taxonomists for standard genome sequencing and annotation.</title>
        <authorList>
            <consortium name="The Broad Institute Genomics Platform"/>
            <consortium name="The Broad Institute Genome Sequencing Center for Infectious Disease"/>
            <person name="Wu L."/>
            <person name="Ma J."/>
        </authorList>
    </citation>
    <scope>NUCLEOTIDE SEQUENCE [LARGE SCALE GENOMIC DNA]</scope>
    <source>
        <strain evidence="7">CGMCC 1.15053</strain>
    </source>
</reference>
<dbReference type="Gene3D" id="2.40.10.120">
    <property type="match status" value="1"/>
</dbReference>
<dbReference type="GO" id="GO:0006508">
    <property type="term" value="P:proteolysis"/>
    <property type="evidence" value="ECO:0007669"/>
    <property type="project" value="UniProtKB-KW"/>
</dbReference>
<dbReference type="EC" id="3.4.21.-" evidence="6"/>
<comment type="caution">
    <text evidence="6">The sequence shown here is derived from an EMBL/GenBank/DDBJ whole genome shotgun (WGS) entry which is preliminary data.</text>
</comment>
<dbReference type="PRINTS" id="PR00834">
    <property type="entry name" value="PROTEASES2C"/>
</dbReference>
<feature type="region of interest" description="Disordered" evidence="4">
    <location>
        <begin position="214"/>
        <end position="320"/>
    </location>
</feature>
<dbReference type="SUPFAM" id="SSF50494">
    <property type="entry name" value="Trypsin-like serine proteases"/>
    <property type="match status" value="1"/>
</dbReference>
<dbReference type="Pfam" id="PF13365">
    <property type="entry name" value="Trypsin_2"/>
    <property type="match status" value="1"/>
</dbReference>
<feature type="compositionally biased region" description="Gly residues" evidence="4">
    <location>
        <begin position="248"/>
        <end position="277"/>
    </location>
</feature>
<proteinExistence type="inferred from homology"/>
<dbReference type="RefSeq" id="WP_380048139.1">
    <property type="nucleotide sequence ID" value="NZ_JBHSOH010000006.1"/>
</dbReference>
<feature type="domain" description="PDZ" evidence="5">
    <location>
        <begin position="324"/>
        <end position="356"/>
    </location>
</feature>
<evidence type="ECO:0000256" key="1">
    <source>
        <dbReference type="ARBA" id="ARBA00010541"/>
    </source>
</evidence>
<name>A0ABW1DHQ6_9DEIO</name>
<comment type="similarity">
    <text evidence="1">Belongs to the peptidase S1C family.</text>
</comment>
<evidence type="ECO:0000256" key="3">
    <source>
        <dbReference type="ARBA" id="ARBA00022801"/>
    </source>
</evidence>
<keyword evidence="2 6" id="KW-0645">Protease</keyword>
<protein>
    <submittedName>
        <fullName evidence="6">S1C family serine protease</fullName>
        <ecNumber evidence="6">3.4.21.-</ecNumber>
    </submittedName>
</protein>
<dbReference type="SUPFAM" id="SSF50156">
    <property type="entry name" value="PDZ domain-like"/>
    <property type="match status" value="1"/>
</dbReference>
<dbReference type="InterPro" id="IPR001478">
    <property type="entry name" value="PDZ"/>
</dbReference>
<dbReference type="Gene3D" id="2.30.42.10">
    <property type="match status" value="1"/>
</dbReference>
<dbReference type="Pfam" id="PF17820">
    <property type="entry name" value="PDZ_6"/>
    <property type="match status" value="1"/>
</dbReference>
<dbReference type="PANTHER" id="PTHR22939:SF129">
    <property type="entry name" value="SERINE PROTEASE HTRA2, MITOCHONDRIAL"/>
    <property type="match status" value="1"/>
</dbReference>
<evidence type="ECO:0000313" key="6">
    <source>
        <dbReference type="EMBL" id="MFC5848273.1"/>
    </source>
</evidence>
<evidence type="ECO:0000256" key="2">
    <source>
        <dbReference type="ARBA" id="ARBA00022670"/>
    </source>
</evidence>
<dbReference type="PROSITE" id="PS50106">
    <property type="entry name" value="PDZ"/>
    <property type="match status" value="1"/>
</dbReference>
<feature type="compositionally biased region" description="Basic and acidic residues" evidence="4">
    <location>
        <begin position="282"/>
        <end position="307"/>
    </location>
</feature>
<dbReference type="InterPro" id="IPR041489">
    <property type="entry name" value="PDZ_6"/>
</dbReference>
<dbReference type="InterPro" id="IPR036034">
    <property type="entry name" value="PDZ_sf"/>
</dbReference>
<keyword evidence="3 6" id="KW-0378">Hydrolase</keyword>
<organism evidence="6 7">
    <name type="scientific">Deinococcus petrolearius</name>
    <dbReference type="NCBI Taxonomy" id="1751295"/>
    <lineage>
        <taxon>Bacteria</taxon>
        <taxon>Thermotogati</taxon>
        <taxon>Deinococcota</taxon>
        <taxon>Deinococci</taxon>
        <taxon>Deinococcales</taxon>
        <taxon>Deinococcaceae</taxon>
        <taxon>Deinococcus</taxon>
    </lineage>
</organism>
<sequence>MTNLSEFSSQLADTVEAAAASLVTVHAMRPISGSVVGEDLILTVAHVLHGDEVTVGTPDGRRLSASVVGRDPGSDLALLRAPGLNLPALGTGPAPRVGELLLAVGRPERGPQASLGLLRHAGTERGWLPAGADPFPGISGGALVDVRGGLVGVLNAGTPRRGLLAVPAARALKVADLLAQTGRVPRGYLGLATQPVVLPGPAQADVAQADTAQTGMGQTDTGQDGAQDGRRQPEDGRGPRGPWERGPWGPGAGEGRGPWGGHGPRGGGPWGGRGPWGKHGPWSREDGREDGDPRMAGRGRGRDERGRPGGWGRGTPWPEGTRLGLTAVQVEAGSPAAQAGLKVGDILLSLDGEGVRHPRELLERVQNRAGETLTAHILRGGEEQDVTLTVGER</sequence>
<dbReference type="PANTHER" id="PTHR22939">
    <property type="entry name" value="SERINE PROTEASE FAMILY S1C HTRA-RELATED"/>
    <property type="match status" value="1"/>
</dbReference>
<keyword evidence="7" id="KW-1185">Reference proteome</keyword>
<accession>A0ABW1DHQ6</accession>
<feature type="compositionally biased region" description="Low complexity" evidence="4">
    <location>
        <begin position="214"/>
        <end position="226"/>
    </location>
</feature>
<evidence type="ECO:0000313" key="7">
    <source>
        <dbReference type="Proteomes" id="UP001595979"/>
    </source>
</evidence>
<dbReference type="InterPro" id="IPR001940">
    <property type="entry name" value="Peptidase_S1C"/>
</dbReference>
<dbReference type="InterPro" id="IPR009003">
    <property type="entry name" value="Peptidase_S1_PA"/>
</dbReference>